<dbReference type="InterPro" id="IPR036388">
    <property type="entry name" value="WH-like_DNA-bd_sf"/>
</dbReference>
<dbReference type="InterPro" id="IPR000835">
    <property type="entry name" value="HTH_MarR-typ"/>
</dbReference>
<feature type="domain" description="HTH marR-type" evidence="4">
    <location>
        <begin position="4"/>
        <end position="142"/>
    </location>
</feature>
<gene>
    <name evidence="5" type="primary">slyA</name>
    <name evidence="5" type="ORF">MM817_00419</name>
</gene>
<accession>A0A9X1V6E4</accession>
<proteinExistence type="predicted"/>
<keyword evidence="6" id="KW-1185">Reference proteome</keyword>
<evidence type="ECO:0000313" key="6">
    <source>
        <dbReference type="Proteomes" id="UP001139263"/>
    </source>
</evidence>
<dbReference type="Pfam" id="PF01047">
    <property type="entry name" value="MarR"/>
    <property type="match status" value="1"/>
</dbReference>
<evidence type="ECO:0000259" key="4">
    <source>
        <dbReference type="PROSITE" id="PS50995"/>
    </source>
</evidence>
<dbReference type="PRINTS" id="PR00598">
    <property type="entry name" value="HTHMARR"/>
</dbReference>
<evidence type="ECO:0000313" key="5">
    <source>
        <dbReference type="EMBL" id="MCI0182163.1"/>
    </source>
</evidence>
<dbReference type="InterPro" id="IPR036390">
    <property type="entry name" value="WH_DNA-bd_sf"/>
</dbReference>
<reference evidence="5" key="1">
    <citation type="submission" date="2022-03" db="EMBL/GenBank/DDBJ databases">
        <title>Draft Genome Sequence of Firmicute Strain S0AB, a Heterotrophic Iron/Sulfur-Oxidizing Extreme Acidophile.</title>
        <authorList>
            <person name="Vergara E."/>
            <person name="Pakostova E."/>
            <person name="Johnson D.B."/>
            <person name="Holmes D.S."/>
        </authorList>
    </citation>
    <scope>NUCLEOTIDE SEQUENCE</scope>
    <source>
        <strain evidence="5">S0AB</strain>
    </source>
</reference>
<protein>
    <submittedName>
        <fullName evidence="5">Transcriptional regulator SlyA</fullName>
    </submittedName>
</protein>
<dbReference type="GO" id="GO:0003677">
    <property type="term" value="F:DNA binding"/>
    <property type="evidence" value="ECO:0007669"/>
    <property type="project" value="UniProtKB-KW"/>
</dbReference>
<dbReference type="EMBL" id="JALBUF010000001">
    <property type="protein sequence ID" value="MCI0182163.1"/>
    <property type="molecule type" value="Genomic_DNA"/>
</dbReference>
<keyword evidence="3" id="KW-0804">Transcription</keyword>
<dbReference type="InterPro" id="IPR011991">
    <property type="entry name" value="ArsR-like_HTH"/>
</dbReference>
<keyword evidence="2" id="KW-0238">DNA-binding</keyword>
<dbReference type="PROSITE" id="PS50995">
    <property type="entry name" value="HTH_MARR_2"/>
    <property type="match status" value="1"/>
</dbReference>
<evidence type="ECO:0000256" key="2">
    <source>
        <dbReference type="ARBA" id="ARBA00023125"/>
    </source>
</evidence>
<dbReference type="GO" id="GO:0003700">
    <property type="term" value="F:DNA-binding transcription factor activity"/>
    <property type="evidence" value="ECO:0007669"/>
    <property type="project" value="InterPro"/>
</dbReference>
<dbReference type="SUPFAM" id="SSF46785">
    <property type="entry name" value="Winged helix' DNA-binding domain"/>
    <property type="match status" value="1"/>
</dbReference>
<dbReference type="PANTHER" id="PTHR42756">
    <property type="entry name" value="TRANSCRIPTIONAL REGULATOR, MARR"/>
    <property type="match status" value="1"/>
</dbReference>
<dbReference type="SMART" id="SM00347">
    <property type="entry name" value="HTH_MARR"/>
    <property type="match status" value="1"/>
</dbReference>
<dbReference type="Proteomes" id="UP001139263">
    <property type="component" value="Unassembled WGS sequence"/>
</dbReference>
<name>A0A9X1V6E4_9BACL</name>
<evidence type="ECO:0000256" key="1">
    <source>
        <dbReference type="ARBA" id="ARBA00023015"/>
    </source>
</evidence>
<dbReference type="Gene3D" id="1.10.10.10">
    <property type="entry name" value="Winged helix-like DNA-binding domain superfamily/Winged helix DNA-binding domain"/>
    <property type="match status" value="1"/>
</dbReference>
<evidence type="ECO:0000256" key="3">
    <source>
        <dbReference type="ARBA" id="ARBA00023163"/>
    </source>
</evidence>
<dbReference type="CDD" id="cd00090">
    <property type="entry name" value="HTH_ARSR"/>
    <property type="match status" value="1"/>
</dbReference>
<dbReference type="AlphaFoldDB" id="A0A9X1V6E4"/>
<organism evidence="5 6">
    <name type="scientific">Sulfoacidibacillus ferrooxidans</name>
    <dbReference type="NCBI Taxonomy" id="2005001"/>
    <lineage>
        <taxon>Bacteria</taxon>
        <taxon>Bacillati</taxon>
        <taxon>Bacillota</taxon>
        <taxon>Bacilli</taxon>
        <taxon>Bacillales</taxon>
        <taxon>Alicyclobacillaceae</taxon>
        <taxon>Sulfoacidibacillus</taxon>
    </lineage>
</organism>
<dbReference type="PANTHER" id="PTHR42756:SF1">
    <property type="entry name" value="TRANSCRIPTIONAL REPRESSOR OF EMRAB OPERON"/>
    <property type="match status" value="1"/>
</dbReference>
<dbReference type="RefSeq" id="WP_241711779.1">
    <property type="nucleotide sequence ID" value="NZ_JALBUF010000001.1"/>
</dbReference>
<keyword evidence="1" id="KW-0805">Transcription regulation</keyword>
<comment type="caution">
    <text evidence="5">The sequence shown here is derived from an EMBL/GenBank/DDBJ whole genome shotgun (WGS) entry which is preliminary data.</text>
</comment>
<sequence length="158" mass="17840">MIIKNETSQNLYEAFVRLRKINWINWSSNSQLKASDIRVLFCIHHEPQSDPQGMMVSQISSCLHVTSPTVTQLIKELEAKGLVERAMDESDRRVIRVRLTADGIDVVTKAQEVVSEAFQGLTEYLGEQDSEQLAVLLSKVFRYYTDGQSKQGGDDSTC</sequence>